<dbReference type="OrthoDB" id="2065010at2"/>
<dbReference type="EMBL" id="FRXN01000003">
    <property type="protein sequence ID" value="SHO62838.1"/>
    <property type="molecule type" value="Genomic_DNA"/>
</dbReference>
<protein>
    <recommendedName>
        <fullName evidence="3">Heme-degrading monooxygenase HmoA</fullName>
    </recommendedName>
</protein>
<dbReference type="Gene3D" id="3.30.70.100">
    <property type="match status" value="1"/>
</dbReference>
<evidence type="ECO:0000313" key="2">
    <source>
        <dbReference type="Proteomes" id="UP000184609"/>
    </source>
</evidence>
<organism evidence="1 2">
    <name type="scientific">Algoriphagus zhangzhouensis</name>
    <dbReference type="NCBI Taxonomy" id="1073327"/>
    <lineage>
        <taxon>Bacteria</taxon>
        <taxon>Pseudomonadati</taxon>
        <taxon>Bacteroidota</taxon>
        <taxon>Cytophagia</taxon>
        <taxon>Cytophagales</taxon>
        <taxon>Cyclobacteriaceae</taxon>
        <taxon>Algoriphagus</taxon>
    </lineage>
</organism>
<keyword evidence="2" id="KW-1185">Reference proteome</keyword>
<dbReference type="AlphaFoldDB" id="A0A1M7ZD65"/>
<dbReference type="SUPFAM" id="SSF54909">
    <property type="entry name" value="Dimeric alpha+beta barrel"/>
    <property type="match status" value="1"/>
</dbReference>
<reference evidence="2" key="1">
    <citation type="submission" date="2016-12" db="EMBL/GenBank/DDBJ databases">
        <authorList>
            <person name="Varghese N."/>
            <person name="Submissions S."/>
        </authorList>
    </citation>
    <scope>NUCLEOTIDE SEQUENCE [LARGE SCALE GENOMIC DNA]</scope>
    <source>
        <strain evidence="2">DSM 25035</strain>
    </source>
</reference>
<dbReference type="RefSeq" id="WP_073571997.1">
    <property type="nucleotide sequence ID" value="NZ_FRXN01000003.1"/>
</dbReference>
<dbReference type="Proteomes" id="UP000184609">
    <property type="component" value="Unassembled WGS sequence"/>
</dbReference>
<proteinExistence type="predicted"/>
<sequence length="95" mass="11064">MIIQTIRFKSTLEKIAVVKAAIQREKEMLLVPGLMQKYYVKPEENGHYSGIFVWDSTESMNAYWKSDLAERFPQDFGVDGNPSLFSEEILFQLRN</sequence>
<name>A0A1M7ZD65_9BACT</name>
<gene>
    <name evidence="1" type="ORF">SAMN04488108_2348</name>
</gene>
<evidence type="ECO:0000313" key="1">
    <source>
        <dbReference type="EMBL" id="SHO62838.1"/>
    </source>
</evidence>
<dbReference type="STRING" id="1073327.SAMN04488108_2348"/>
<accession>A0A1M7ZD65</accession>
<dbReference type="InterPro" id="IPR011008">
    <property type="entry name" value="Dimeric_a/b-barrel"/>
</dbReference>
<evidence type="ECO:0008006" key="3">
    <source>
        <dbReference type="Google" id="ProtNLM"/>
    </source>
</evidence>